<feature type="transmembrane region" description="Helical" evidence="1">
    <location>
        <begin position="22"/>
        <end position="44"/>
    </location>
</feature>
<name>A0AA48GVX3_9BACT</name>
<keyword evidence="3" id="KW-1185">Reference proteome</keyword>
<accession>A0AA48GVX3</accession>
<dbReference type="AlphaFoldDB" id="A0AA48GVX3"/>
<dbReference type="Proteomes" id="UP001228113">
    <property type="component" value="Chromosome"/>
</dbReference>
<keyword evidence="1" id="KW-0472">Membrane</keyword>
<evidence type="ECO:0000313" key="2">
    <source>
        <dbReference type="EMBL" id="BDU75047.1"/>
    </source>
</evidence>
<dbReference type="KEGG" id="msea:METESE_00050"/>
<reference evidence="2" key="1">
    <citation type="journal article" date="2023" name="Int. J. Syst. Evol. Microbiol.">
        <title>Mesoterricola silvestris gen. nov., sp. nov., Mesoterricola sediminis sp. nov., Geothrix oryzae sp. nov., Geothrix edaphica sp. nov., Geothrix rubra sp. nov., and Geothrix limicola sp. nov., six novel members of Acidobacteriota isolated from soils.</title>
        <authorList>
            <person name="Itoh H."/>
            <person name="Sugisawa Y."/>
            <person name="Mise K."/>
            <person name="Xu Z."/>
            <person name="Kuniyasu M."/>
            <person name="Ushijima N."/>
            <person name="Kawano K."/>
            <person name="Kobayashi E."/>
            <person name="Shiratori Y."/>
            <person name="Masuda Y."/>
            <person name="Senoo K."/>
        </authorList>
    </citation>
    <scope>NUCLEOTIDE SEQUENCE</scope>
    <source>
        <strain evidence="2">W786</strain>
    </source>
</reference>
<evidence type="ECO:0000313" key="3">
    <source>
        <dbReference type="Proteomes" id="UP001228113"/>
    </source>
</evidence>
<sequence>MHFHVPHPHFQHTALFSHVSDVMNVVLILLGLLVALLAAGGYTVHD</sequence>
<evidence type="ECO:0000256" key="1">
    <source>
        <dbReference type="SAM" id="Phobius"/>
    </source>
</evidence>
<keyword evidence="1" id="KW-1133">Transmembrane helix</keyword>
<dbReference type="RefSeq" id="WP_243332348.1">
    <property type="nucleotide sequence ID" value="NZ_AP027081.1"/>
</dbReference>
<gene>
    <name evidence="2" type="ORF">METESE_00050</name>
</gene>
<protein>
    <submittedName>
        <fullName evidence="2">Uncharacterized protein</fullName>
    </submittedName>
</protein>
<organism evidence="2 3">
    <name type="scientific">Mesoterricola sediminis</name>
    <dbReference type="NCBI Taxonomy" id="2927980"/>
    <lineage>
        <taxon>Bacteria</taxon>
        <taxon>Pseudomonadati</taxon>
        <taxon>Acidobacteriota</taxon>
        <taxon>Holophagae</taxon>
        <taxon>Holophagales</taxon>
        <taxon>Holophagaceae</taxon>
        <taxon>Mesoterricola</taxon>
    </lineage>
</organism>
<proteinExistence type="predicted"/>
<keyword evidence="1" id="KW-0812">Transmembrane</keyword>
<dbReference type="EMBL" id="AP027081">
    <property type="protein sequence ID" value="BDU75047.1"/>
    <property type="molecule type" value="Genomic_DNA"/>
</dbReference>